<reference evidence="2" key="2">
    <citation type="submission" date="2025-08" db="UniProtKB">
        <authorList>
            <consortium name="RefSeq"/>
        </authorList>
    </citation>
    <scope>IDENTIFICATION</scope>
    <source>
        <tissue evidence="2">Leaf</tissue>
    </source>
</reference>
<evidence type="ECO:0000313" key="2">
    <source>
        <dbReference type="RefSeq" id="XP_075074071.1"/>
    </source>
</evidence>
<dbReference type="Proteomes" id="UP000790787">
    <property type="component" value="Chromosome 1"/>
</dbReference>
<evidence type="ECO:0000313" key="1">
    <source>
        <dbReference type="Proteomes" id="UP000790787"/>
    </source>
</evidence>
<sequence length="796" mass="91647">MDKFVTRSKVGQPSSSSTHPSVALSVAPEIQRDISLSDHNLGSPNTDPGDRKSIAEYSPNIRDEIRKHYIQMGHCQPTSHDFPKTKFGKIMRQFYPGWFKGQHSKWLEYNISKDAAYYLCCYLFKNEHEIHGNMGDAFTKNGFKGWNKAIERFRAHVGEVNSIHNKCFNRMIDLMNQSQSIRTFFEKQSEKEKSESRRRLSASIDVARFLLRLGLPFRGHDESQSSTNRGIFLELLQWYGDIDPDIGSIILENAPKNEMMCSPMIQKDIVDVCAKEAIKAIIEDLDGNFFEILVNESKDISHKEQMELVLRYVNKEGEVIERFVGIVHVNDTSAQSLKKEIDSFLLYHSLSPSQIRGQGYDGASNMQGELRGLKTLILNETPSAYCIHCFAHQLQLTLVALAKKHSDVDDFFCIVTNVLNIVGSSFKRRDLLQQHQAEKLEELLISGKVHTGRGLNQERGLQRPGDTRWGSHYRTLNNLIVLFSPIIHVLEFVARDGPNYADKLVAESLMTKIKEFEFVFMLHLMWKVLMMTNDLSSLIQRMDQDIVNAMGLFTHTKQRLQRMRNSEFQSLMDDVSSFCDKHEIMIPKMDALYFPGKSKRRALDVTYSHHLHVEIFNGVIDLHLQELRSRFDAVSTDLLLGMASLNPLNSFGNFDKNRIMKLVEYYPNEFDSNKLRDLSFQLDSFVVYARGHDKRFFNMKGISDLSKVLVKSDLHQTWPLVYLLIKLTLILSVATVSVERAFSSMNYIKNELRNSIGDEFLNSCLVCYVERKIFSTVSNDAIIHRFQHMKSRRSQL</sequence>
<keyword evidence="1" id="KW-1185">Reference proteome</keyword>
<name>A0AC58RMV7_TOBAC</name>
<accession>A0AC58RMV7</accession>
<protein>
    <submittedName>
        <fullName evidence="2">Uncharacterized protein LOC142161912</fullName>
    </submittedName>
</protein>
<organism evidence="1 2">
    <name type="scientific">Nicotiana tabacum</name>
    <name type="common">Common tobacco</name>
    <dbReference type="NCBI Taxonomy" id="4097"/>
    <lineage>
        <taxon>Eukaryota</taxon>
        <taxon>Viridiplantae</taxon>
        <taxon>Streptophyta</taxon>
        <taxon>Embryophyta</taxon>
        <taxon>Tracheophyta</taxon>
        <taxon>Spermatophyta</taxon>
        <taxon>Magnoliopsida</taxon>
        <taxon>eudicotyledons</taxon>
        <taxon>Gunneridae</taxon>
        <taxon>Pentapetalae</taxon>
        <taxon>asterids</taxon>
        <taxon>lamiids</taxon>
        <taxon>Solanales</taxon>
        <taxon>Solanaceae</taxon>
        <taxon>Nicotianoideae</taxon>
        <taxon>Nicotianeae</taxon>
        <taxon>Nicotiana</taxon>
    </lineage>
</organism>
<gene>
    <name evidence="2" type="primary">LOC142161912</name>
</gene>
<reference evidence="1" key="1">
    <citation type="journal article" date="2014" name="Nat. Commun.">
        <title>The tobacco genome sequence and its comparison with those of tomato and potato.</title>
        <authorList>
            <person name="Sierro N."/>
            <person name="Battey J.N."/>
            <person name="Ouadi S."/>
            <person name="Bakaher N."/>
            <person name="Bovet L."/>
            <person name="Willig A."/>
            <person name="Goepfert S."/>
            <person name="Peitsch M.C."/>
            <person name="Ivanov N.V."/>
        </authorList>
    </citation>
    <scope>NUCLEOTIDE SEQUENCE [LARGE SCALE GENOMIC DNA]</scope>
</reference>
<dbReference type="RefSeq" id="XP_075074071.1">
    <property type="nucleotide sequence ID" value="XM_075217970.1"/>
</dbReference>
<proteinExistence type="predicted"/>